<feature type="region of interest" description="Disordered" evidence="1">
    <location>
        <begin position="1"/>
        <end position="79"/>
    </location>
</feature>
<comment type="caution">
    <text evidence="2">The sequence shown here is derived from an EMBL/GenBank/DDBJ whole genome shotgun (WGS) entry which is preliminary data.</text>
</comment>
<reference evidence="2" key="1">
    <citation type="submission" date="2022-03" db="EMBL/GenBank/DDBJ databases">
        <title>De novo assembled genomes of Belliella spp. (Cyclobacteriaceae) strains.</title>
        <authorList>
            <person name="Szabo A."/>
            <person name="Korponai K."/>
            <person name="Felfoldi T."/>
        </authorList>
    </citation>
    <scope>NUCLEOTIDE SEQUENCE</scope>
    <source>
        <strain evidence="2">DSM 111904</strain>
    </source>
</reference>
<dbReference type="EMBL" id="JAKZGP010000026">
    <property type="protein sequence ID" value="MCH7409964.1"/>
    <property type="molecule type" value="Genomic_DNA"/>
</dbReference>
<dbReference type="Proteomes" id="UP001165489">
    <property type="component" value="Unassembled WGS sequence"/>
</dbReference>
<name>A0ABS9V0N3_9BACT</name>
<evidence type="ECO:0000256" key="1">
    <source>
        <dbReference type="SAM" id="MobiDB-lite"/>
    </source>
</evidence>
<gene>
    <name evidence="2" type="ORF">MM239_11215</name>
</gene>
<proteinExistence type="predicted"/>
<accession>A0ABS9V0N3</accession>
<evidence type="ECO:0000313" key="3">
    <source>
        <dbReference type="Proteomes" id="UP001165489"/>
    </source>
</evidence>
<keyword evidence="3" id="KW-1185">Reference proteome</keyword>
<organism evidence="2 3">
    <name type="scientific">Belliella filtrata</name>
    <dbReference type="NCBI Taxonomy" id="2923435"/>
    <lineage>
        <taxon>Bacteria</taxon>
        <taxon>Pseudomonadati</taxon>
        <taxon>Bacteroidota</taxon>
        <taxon>Cytophagia</taxon>
        <taxon>Cytophagales</taxon>
        <taxon>Cyclobacteriaceae</taxon>
        <taxon>Belliella</taxon>
    </lineage>
</organism>
<dbReference type="RefSeq" id="WP_241348334.1">
    <property type="nucleotide sequence ID" value="NZ_JAKZGP010000026.1"/>
</dbReference>
<protein>
    <submittedName>
        <fullName evidence="2">Uncharacterized protein</fullName>
    </submittedName>
</protein>
<feature type="compositionally biased region" description="Basic and acidic residues" evidence="1">
    <location>
        <begin position="19"/>
        <end position="79"/>
    </location>
</feature>
<sequence>MLTINNKPTGILPLVSFGKKSDKDVDKRSNRDTPGESEGARPPKKEEYKERQRKNDKEKDDGLGEDQKVDNEEKYKNKR</sequence>
<evidence type="ECO:0000313" key="2">
    <source>
        <dbReference type="EMBL" id="MCH7409964.1"/>
    </source>
</evidence>